<comment type="caution">
    <text evidence="1">The sequence shown here is derived from an EMBL/GenBank/DDBJ whole genome shotgun (WGS) entry which is preliminary data.</text>
</comment>
<name>A0A7V3PTZ0_UNCW3</name>
<dbReference type="EMBL" id="DTMZ01000101">
    <property type="protein sequence ID" value="HGD13288.1"/>
    <property type="molecule type" value="Genomic_DNA"/>
</dbReference>
<evidence type="ECO:0000313" key="1">
    <source>
        <dbReference type="EMBL" id="HGD13288.1"/>
    </source>
</evidence>
<accession>A0A7V3PTZ0</accession>
<reference evidence="1" key="1">
    <citation type="journal article" date="2020" name="mSystems">
        <title>Genome- and Community-Level Interaction Insights into Carbon Utilization and Element Cycling Functions of Hydrothermarchaeota in Hydrothermal Sediment.</title>
        <authorList>
            <person name="Zhou Z."/>
            <person name="Liu Y."/>
            <person name="Xu W."/>
            <person name="Pan J."/>
            <person name="Luo Z.H."/>
            <person name="Li M."/>
        </authorList>
    </citation>
    <scope>NUCLEOTIDE SEQUENCE [LARGE SCALE GENOMIC DNA]</scope>
    <source>
        <strain evidence="1">SpSt-914</strain>
    </source>
</reference>
<organism evidence="1">
    <name type="scientific">candidate division WOR-3 bacterium</name>
    <dbReference type="NCBI Taxonomy" id="2052148"/>
    <lineage>
        <taxon>Bacteria</taxon>
        <taxon>Bacteria division WOR-3</taxon>
    </lineage>
</organism>
<gene>
    <name evidence="1" type="ORF">ENX16_04330</name>
</gene>
<proteinExistence type="predicted"/>
<protein>
    <submittedName>
        <fullName evidence="1">Uncharacterized protein</fullName>
    </submittedName>
</protein>
<dbReference type="AlphaFoldDB" id="A0A7V3PTZ0"/>
<sequence length="138" mass="15718">MKGLLAVLISLSVILLGYLLFNFIRARQTQIAFLPFELGADSIKVYEERIAELERKAQAVRSRITTAPINDRIIRERELMILERKIGDLKVAIEQWRQSRSKPGAVDLYRQCILLYGKASGVCELLLSDTLPAPDFKK</sequence>